<dbReference type="PANTHER" id="PTHR12497:SF0">
    <property type="entry name" value="TAFAZZIN"/>
    <property type="match status" value="1"/>
</dbReference>
<evidence type="ECO:0000256" key="5">
    <source>
        <dbReference type="ARBA" id="ARBA00022792"/>
    </source>
</evidence>
<dbReference type="EMBL" id="OU895877">
    <property type="protein sequence ID" value="CAG9799551.1"/>
    <property type="molecule type" value="Genomic_DNA"/>
</dbReference>
<reference evidence="15" key="1">
    <citation type="submission" date="2022-01" db="EMBL/GenBank/DDBJ databases">
        <authorList>
            <person name="King R."/>
        </authorList>
    </citation>
    <scope>NUCLEOTIDE SEQUENCE</scope>
</reference>
<evidence type="ECO:0000256" key="4">
    <source>
        <dbReference type="ARBA" id="ARBA00022787"/>
    </source>
</evidence>
<keyword evidence="16" id="KW-1185">Reference proteome</keyword>
<dbReference type="SMART" id="SM00563">
    <property type="entry name" value="PlsC"/>
    <property type="match status" value="1"/>
</dbReference>
<evidence type="ECO:0000256" key="7">
    <source>
        <dbReference type="ARBA" id="ARBA00023128"/>
    </source>
</evidence>
<name>A0A9N9RJX9_9DIPT</name>
<dbReference type="OrthoDB" id="193467at2759"/>
<keyword evidence="8" id="KW-0472">Membrane</keyword>
<comment type="subcellular location">
    <subcellularLocation>
        <location evidence="1">Mitochondrion inner membrane</location>
        <topology evidence="1">Peripheral membrane protein</topology>
        <orientation evidence="1">Intermembrane side</orientation>
    </subcellularLocation>
    <subcellularLocation>
        <location evidence="10">Mitochondrion outer membrane</location>
        <topology evidence="10">Peripheral membrane protein</topology>
        <orientation evidence="10">Intermembrane side</orientation>
    </subcellularLocation>
</comment>
<dbReference type="PRINTS" id="PR00979">
    <property type="entry name" value="TAFAZZIN"/>
</dbReference>
<keyword evidence="3" id="KW-0808">Transferase</keyword>
<comment type="similarity">
    <text evidence="2 13">Belongs to the taffazin family.</text>
</comment>
<dbReference type="SUPFAM" id="SSF69593">
    <property type="entry name" value="Glycerol-3-phosphate (1)-acyltransferase"/>
    <property type="match status" value="1"/>
</dbReference>
<comment type="catalytic activity">
    <reaction evidence="12">
        <text>1,2-di-(9Z-octadecenoyl)-sn-glycero-3-phosphocholine + 1-hexadecanoyl-sn-glycero-3-phosphocholine = 1-hexadecanoyl-2-(9Z-octadecenoyl)-sn-glycero-3-phosphocholine + 1-(9Z-octadecenoyl)-sn-glycero-3-phosphocholine</text>
        <dbReference type="Rhea" id="RHEA:43816"/>
        <dbReference type="ChEBI" id="CHEBI:28610"/>
        <dbReference type="ChEBI" id="CHEBI:72998"/>
        <dbReference type="ChEBI" id="CHEBI:73001"/>
        <dbReference type="ChEBI" id="CHEBI:74669"/>
    </reaction>
    <physiologicalReaction direction="left-to-right" evidence="12">
        <dbReference type="Rhea" id="RHEA:43817"/>
    </physiologicalReaction>
    <physiologicalReaction direction="right-to-left" evidence="12">
        <dbReference type="Rhea" id="RHEA:43818"/>
    </physiologicalReaction>
</comment>
<evidence type="ECO:0000313" key="16">
    <source>
        <dbReference type="Proteomes" id="UP001153620"/>
    </source>
</evidence>
<dbReference type="InterPro" id="IPR002123">
    <property type="entry name" value="Plipid/glycerol_acylTrfase"/>
</dbReference>
<accession>A0A9N9RJX9</accession>
<comment type="catalytic activity">
    <reaction evidence="11">
        <text>1'-[1,2-diacyl-sn-glycero-3-phospho],3'-[1-acyl-sn-glycero-3-phospho]-glycerol + a 1,2-diacyl-sn-glycero-3-phosphocholine = a cardiolipin + a 1-acyl-sn-glycero-3-phosphocholine</text>
        <dbReference type="Rhea" id="RHEA:33731"/>
        <dbReference type="ChEBI" id="CHEBI:57643"/>
        <dbReference type="ChEBI" id="CHEBI:58168"/>
        <dbReference type="ChEBI" id="CHEBI:62237"/>
        <dbReference type="ChEBI" id="CHEBI:64743"/>
    </reaction>
    <physiologicalReaction direction="left-to-right" evidence="11">
        <dbReference type="Rhea" id="RHEA:33732"/>
    </physiologicalReaction>
    <physiologicalReaction direction="right-to-left" evidence="11">
        <dbReference type="Rhea" id="RHEA:33733"/>
    </physiologicalReaction>
</comment>
<dbReference type="GO" id="GO:0007007">
    <property type="term" value="P:inner mitochondrial membrane organization"/>
    <property type="evidence" value="ECO:0007669"/>
    <property type="project" value="TreeGrafter"/>
</dbReference>
<evidence type="ECO:0000313" key="15">
    <source>
        <dbReference type="EMBL" id="CAG9799551.1"/>
    </source>
</evidence>
<dbReference type="GO" id="GO:0047184">
    <property type="term" value="F:1-acylglycerophosphocholine O-acyltransferase activity"/>
    <property type="evidence" value="ECO:0007669"/>
    <property type="project" value="TreeGrafter"/>
</dbReference>
<evidence type="ECO:0000256" key="11">
    <source>
        <dbReference type="ARBA" id="ARBA00047906"/>
    </source>
</evidence>
<dbReference type="InterPro" id="IPR000872">
    <property type="entry name" value="Tafazzin"/>
</dbReference>
<evidence type="ECO:0000256" key="2">
    <source>
        <dbReference type="ARBA" id="ARBA00010524"/>
    </source>
</evidence>
<sequence>MKQKFEYPSDMPYDIKWIFPRQANPNALFRIASRLTIGMVGIISRIVIGNGKVLLNKTRIHNKHRLEDLVENRPENSPLLTISNHYSCFDDPGIFGCLKLRNVGSSKRIRWSMAAHDICFTNVWHSSFFMFGKCIPVIRGGGVYQPAVDLCIQKLKLGEWVHIFPEGKVNMEKEYLRLKWGVGRVLFETYPIIPTIIPIWHEGMDKLLPNYPPYYFRLNNKLTFNFGKPIDIKDVMKHIFDNNLDEITARRMITDKLQKEMNTLRIETEKLHKEL</sequence>
<protein>
    <recommendedName>
        <fullName evidence="13">Tafazzin family protein</fullName>
    </recommendedName>
</protein>
<evidence type="ECO:0000256" key="3">
    <source>
        <dbReference type="ARBA" id="ARBA00022679"/>
    </source>
</evidence>
<keyword evidence="6" id="KW-0443">Lipid metabolism</keyword>
<evidence type="ECO:0000256" key="12">
    <source>
        <dbReference type="ARBA" id="ARBA00049543"/>
    </source>
</evidence>
<proteinExistence type="inferred from homology"/>
<keyword evidence="9" id="KW-0012">Acyltransferase</keyword>
<evidence type="ECO:0000256" key="10">
    <source>
        <dbReference type="ARBA" id="ARBA00024323"/>
    </source>
</evidence>
<keyword evidence="4" id="KW-1000">Mitochondrion outer membrane</keyword>
<evidence type="ECO:0000259" key="14">
    <source>
        <dbReference type="SMART" id="SM00563"/>
    </source>
</evidence>
<evidence type="ECO:0000256" key="9">
    <source>
        <dbReference type="ARBA" id="ARBA00023315"/>
    </source>
</evidence>
<reference evidence="15" key="2">
    <citation type="submission" date="2022-10" db="EMBL/GenBank/DDBJ databases">
        <authorList>
            <consortium name="ENA_rothamsted_submissions"/>
            <consortium name="culmorum"/>
            <person name="King R."/>
        </authorList>
    </citation>
    <scope>NUCLEOTIDE SEQUENCE</scope>
</reference>
<organism evidence="15 16">
    <name type="scientific">Chironomus riparius</name>
    <dbReference type="NCBI Taxonomy" id="315576"/>
    <lineage>
        <taxon>Eukaryota</taxon>
        <taxon>Metazoa</taxon>
        <taxon>Ecdysozoa</taxon>
        <taxon>Arthropoda</taxon>
        <taxon>Hexapoda</taxon>
        <taxon>Insecta</taxon>
        <taxon>Pterygota</taxon>
        <taxon>Neoptera</taxon>
        <taxon>Endopterygota</taxon>
        <taxon>Diptera</taxon>
        <taxon>Nematocera</taxon>
        <taxon>Chironomoidea</taxon>
        <taxon>Chironomidae</taxon>
        <taxon>Chironominae</taxon>
        <taxon>Chironomus</taxon>
    </lineage>
</organism>
<evidence type="ECO:0000256" key="1">
    <source>
        <dbReference type="ARBA" id="ARBA00004137"/>
    </source>
</evidence>
<evidence type="ECO:0000256" key="6">
    <source>
        <dbReference type="ARBA" id="ARBA00023098"/>
    </source>
</evidence>
<dbReference type="PANTHER" id="PTHR12497">
    <property type="entry name" value="TAZ PROTEIN TAFAZZIN"/>
    <property type="match status" value="1"/>
</dbReference>
<dbReference type="CDD" id="cd07989">
    <property type="entry name" value="LPLAT_AGPAT-like"/>
    <property type="match status" value="1"/>
</dbReference>
<dbReference type="Pfam" id="PF01553">
    <property type="entry name" value="Acyltransferase"/>
    <property type="match status" value="1"/>
</dbReference>
<evidence type="ECO:0000256" key="13">
    <source>
        <dbReference type="RuleBase" id="RU365062"/>
    </source>
</evidence>
<evidence type="ECO:0000256" key="8">
    <source>
        <dbReference type="ARBA" id="ARBA00023136"/>
    </source>
</evidence>
<feature type="domain" description="Phospholipid/glycerol acyltransferase" evidence="14">
    <location>
        <begin position="79"/>
        <end position="204"/>
    </location>
</feature>
<dbReference type="GO" id="GO:0005743">
    <property type="term" value="C:mitochondrial inner membrane"/>
    <property type="evidence" value="ECO:0007669"/>
    <property type="project" value="UniProtKB-SubCell"/>
</dbReference>
<dbReference type="Proteomes" id="UP001153620">
    <property type="component" value="Chromosome 1"/>
</dbReference>
<dbReference type="AlphaFoldDB" id="A0A9N9RJX9"/>
<keyword evidence="7" id="KW-0496">Mitochondrion</keyword>
<gene>
    <name evidence="15" type="ORF">CHIRRI_LOCUS2516</name>
</gene>
<dbReference type="GO" id="GO:0035965">
    <property type="term" value="P:cardiolipin acyl-chain remodeling"/>
    <property type="evidence" value="ECO:0007669"/>
    <property type="project" value="TreeGrafter"/>
</dbReference>
<keyword evidence="5" id="KW-0999">Mitochondrion inner membrane</keyword>
<dbReference type="GO" id="GO:0005741">
    <property type="term" value="C:mitochondrial outer membrane"/>
    <property type="evidence" value="ECO:0007669"/>
    <property type="project" value="UniProtKB-SubCell"/>
</dbReference>